<protein>
    <submittedName>
        <fullName evidence="1">Uncharacterized protein</fullName>
    </submittedName>
</protein>
<evidence type="ECO:0000313" key="1">
    <source>
        <dbReference type="EMBL" id="GMT22460.1"/>
    </source>
</evidence>
<reference evidence="1" key="1">
    <citation type="submission" date="2023-10" db="EMBL/GenBank/DDBJ databases">
        <title>Genome assembly of Pristionchus species.</title>
        <authorList>
            <person name="Yoshida K."/>
            <person name="Sommer R.J."/>
        </authorList>
    </citation>
    <scope>NUCLEOTIDE SEQUENCE</scope>
    <source>
        <strain evidence="1">RS5133</strain>
    </source>
</reference>
<accession>A0AAV5VSI3</accession>
<keyword evidence="2" id="KW-1185">Reference proteome</keyword>
<proteinExistence type="predicted"/>
<gene>
    <name evidence="1" type="ORF">PFISCL1PPCAC_13757</name>
</gene>
<organism evidence="1 2">
    <name type="scientific">Pristionchus fissidentatus</name>
    <dbReference type="NCBI Taxonomy" id="1538716"/>
    <lineage>
        <taxon>Eukaryota</taxon>
        <taxon>Metazoa</taxon>
        <taxon>Ecdysozoa</taxon>
        <taxon>Nematoda</taxon>
        <taxon>Chromadorea</taxon>
        <taxon>Rhabditida</taxon>
        <taxon>Rhabditina</taxon>
        <taxon>Diplogasteromorpha</taxon>
        <taxon>Diplogasteroidea</taxon>
        <taxon>Neodiplogasteridae</taxon>
        <taxon>Pristionchus</taxon>
    </lineage>
</organism>
<dbReference type="Proteomes" id="UP001432322">
    <property type="component" value="Unassembled WGS sequence"/>
</dbReference>
<feature type="non-terminal residue" evidence="1">
    <location>
        <position position="140"/>
    </location>
</feature>
<feature type="non-terminal residue" evidence="1">
    <location>
        <position position="1"/>
    </location>
</feature>
<sequence length="140" mass="16031">SSREENICEDCTLCWSVPKWGGTVKIGRVTYKVVNTCPLDSFLAIVISYYQSDPSLLRRIGRVSSYENSLRSLLLSENVNEAKEKMIVAHYDEYRFDKGSIKNKKKQMENHFDLMSSISNILKDLYASGSKVNVKYDCDL</sequence>
<comment type="caution">
    <text evidence="1">The sequence shown here is derived from an EMBL/GenBank/DDBJ whole genome shotgun (WGS) entry which is preliminary data.</text>
</comment>
<dbReference type="AlphaFoldDB" id="A0AAV5VSI3"/>
<dbReference type="EMBL" id="BTSY01000004">
    <property type="protein sequence ID" value="GMT22460.1"/>
    <property type="molecule type" value="Genomic_DNA"/>
</dbReference>
<evidence type="ECO:0000313" key="2">
    <source>
        <dbReference type="Proteomes" id="UP001432322"/>
    </source>
</evidence>
<name>A0AAV5VSI3_9BILA</name>